<dbReference type="InterPro" id="IPR028096">
    <property type="entry name" value="EfeO_Cupredoxin"/>
</dbReference>
<dbReference type="Gene3D" id="2.60.40.420">
    <property type="entry name" value="Cupredoxins - blue copper proteins"/>
    <property type="match status" value="1"/>
</dbReference>
<dbReference type="RefSeq" id="WP_343042303.1">
    <property type="nucleotide sequence ID" value="NZ_WOCA01000010.1"/>
</dbReference>
<feature type="domain" description="EfeO-type cupredoxin-like" evidence="2">
    <location>
        <begin position="34"/>
        <end position="123"/>
    </location>
</feature>
<dbReference type="Pfam" id="PF13473">
    <property type="entry name" value="Cupredoxin_1"/>
    <property type="match status" value="1"/>
</dbReference>
<dbReference type="SUPFAM" id="SSF49503">
    <property type="entry name" value="Cupredoxins"/>
    <property type="match status" value="1"/>
</dbReference>
<dbReference type="PROSITE" id="PS51257">
    <property type="entry name" value="PROKAR_LIPOPROTEIN"/>
    <property type="match status" value="1"/>
</dbReference>
<evidence type="ECO:0000259" key="2">
    <source>
        <dbReference type="Pfam" id="PF13473"/>
    </source>
</evidence>
<organism evidence="3 4">
    <name type="scientific">Ornithinibacillus caprae</name>
    <dbReference type="NCBI Taxonomy" id="2678566"/>
    <lineage>
        <taxon>Bacteria</taxon>
        <taxon>Bacillati</taxon>
        <taxon>Bacillota</taxon>
        <taxon>Bacilli</taxon>
        <taxon>Bacillales</taxon>
        <taxon>Bacillaceae</taxon>
        <taxon>Ornithinibacillus</taxon>
    </lineage>
</organism>
<keyword evidence="4" id="KW-1185">Reference proteome</keyword>
<gene>
    <name evidence="3" type="ORF">GMD78_12870</name>
</gene>
<feature type="chain" id="PRO_5038643087" evidence="1">
    <location>
        <begin position="19"/>
        <end position="125"/>
    </location>
</feature>
<name>A0A6N8FKM4_9BACI</name>
<feature type="signal peptide" evidence="1">
    <location>
        <begin position="1"/>
        <end position="18"/>
    </location>
</feature>
<proteinExistence type="predicted"/>
<accession>A0A6N8FKM4</accession>
<sequence>MKKGLLVTILFSFILILAACGGNDVDQEASNTSNESSSTNQLVDLTATNFEFDQAEYTVNAGEEVKITLTNEEGMHGISIDEFDVNIEGEGEATFTPDEPGEYTIYCSIPCGQGHSEMTAKLIVK</sequence>
<reference evidence="3 4" key="1">
    <citation type="submission" date="2019-11" db="EMBL/GenBank/DDBJ databases">
        <authorList>
            <person name="Li X."/>
        </authorList>
    </citation>
    <scope>NUCLEOTIDE SEQUENCE [LARGE SCALE GENOMIC DNA]</scope>
    <source>
        <strain evidence="3 4">L9</strain>
    </source>
</reference>
<evidence type="ECO:0000256" key="1">
    <source>
        <dbReference type="SAM" id="SignalP"/>
    </source>
</evidence>
<evidence type="ECO:0000313" key="3">
    <source>
        <dbReference type="EMBL" id="MUK89266.1"/>
    </source>
</evidence>
<protein>
    <submittedName>
        <fullName evidence="3">Cytochrome C oxidase subunit II</fullName>
    </submittedName>
</protein>
<dbReference type="EMBL" id="WOCA01000010">
    <property type="protein sequence ID" value="MUK89266.1"/>
    <property type="molecule type" value="Genomic_DNA"/>
</dbReference>
<dbReference type="InterPro" id="IPR008972">
    <property type="entry name" value="Cupredoxin"/>
</dbReference>
<comment type="caution">
    <text evidence="3">The sequence shown here is derived from an EMBL/GenBank/DDBJ whole genome shotgun (WGS) entry which is preliminary data.</text>
</comment>
<dbReference type="AlphaFoldDB" id="A0A6N8FKM4"/>
<evidence type="ECO:0000313" key="4">
    <source>
        <dbReference type="Proteomes" id="UP000469125"/>
    </source>
</evidence>
<dbReference type="Proteomes" id="UP000469125">
    <property type="component" value="Unassembled WGS sequence"/>
</dbReference>
<keyword evidence="1" id="KW-0732">Signal</keyword>